<evidence type="ECO:0000256" key="6">
    <source>
        <dbReference type="ARBA" id="ARBA00022840"/>
    </source>
</evidence>
<dbReference type="PANTHER" id="PTHR23077">
    <property type="entry name" value="AAA-FAMILY ATPASE"/>
    <property type="match status" value="1"/>
</dbReference>
<comment type="catalytic activity">
    <reaction evidence="10">
        <text>ATP + H2O = ADP + phosphate + H(+)</text>
        <dbReference type="Rhea" id="RHEA:13065"/>
        <dbReference type="ChEBI" id="CHEBI:15377"/>
        <dbReference type="ChEBI" id="CHEBI:15378"/>
        <dbReference type="ChEBI" id="CHEBI:30616"/>
        <dbReference type="ChEBI" id="CHEBI:43474"/>
        <dbReference type="ChEBI" id="CHEBI:456216"/>
    </reaction>
    <physiologicalReaction direction="left-to-right" evidence="10">
        <dbReference type="Rhea" id="RHEA:13066"/>
    </physiologicalReaction>
</comment>
<comment type="subcellular location">
    <subcellularLocation>
        <location evidence="1">Membrane</location>
    </subcellularLocation>
</comment>
<dbReference type="GO" id="GO:0016558">
    <property type="term" value="P:protein import into peroxisome matrix"/>
    <property type="evidence" value="ECO:0007669"/>
    <property type="project" value="TreeGrafter"/>
</dbReference>
<evidence type="ECO:0000256" key="3">
    <source>
        <dbReference type="ARBA" id="ARBA00022593"/>
    </source>
</evidence>
<dbReference type="InterPro" id="IPR003593">
    <property type="entry name" value="AAA+_ATPase"/>
</dbReference>
<keyword evidence="4" id="KW-0547">Nucleotide-binding</keyword>
<dbReference type="GO" id="GO:0005778">
    <property type="term" value="C:peroxisomal membrane"/>
    <property type="evidence" value="ECO:0007669"/>
    <property type="project" value="TreeGrafter"/>
</dbReference>
<evidence type="ECO:0000256" key="2">
    <source>
        <dbReference type="ARBA" id="ARBA00006914"/>
    </source>
</evidence>
<comment type="similarity">
    <text evidence="2">Belongs to the AAA ATPase family.</text>
</comment>
<evidence type="ECO:0000256" key="5">
    <source>
        <dbReference type="ARBA" id="ARBA00022801"/>
    </source>
</evidence>
<dbReference type="PANTHER" id="PTHR23077:SF9">
    <property type="entry name" value="PEROXISOMAL ATPASE PEX6"/>
    <property type="match status" value="1"/>
</dbReference>
<dbReference type="FunFam" id="3.40.50.300:FF:000109">
    <property type="entry name" value="Peroxisomal biogenesis factor 6"/>
    <property type="match status" value="1"/>
</dbReference>
<evidence type="ECO:0000256" key="9">
    <source>
        <dbReference type="ARBA" id="ARBA00034920"/>
    </source>
</evidence>
<dbReference type="GO" id="GO:0016887">
    <property type="term" value="F:ATP hydrolysis activity"/>
    <property type="evidence" value="ECO:0007669"/>
    <property type="project" value="InterPro"/>
</dbReference>
<evidence type="ECO:0000259" key="11">
    <source>
        <dbReference type="SMART" id="SM00382"/>
    </source>
</evidence>
<dbReference type="Gene3D" id="1.10.8.60">
    <property type="match status" value="2"/>
</dbReference>
<feature type="domain" description="AAA+ ATPase" evidence="11">
    <location>
        <begin position="696"/>
        <end position="836"/>
    </location>
</feature>
<dbReference type="GO" id="GO:0005524">
    <property type="term" value="F:ATP binding"/>
    <property type="evidence" value="ECO:0007669"/>
    <property type="project" value="UniProtKB-KW"/>
</dbReference>
<dbReference type="InterPro" id="IPR050168">
    <property type="entry name" value="AAA_ATPase_domain"/>
</dbReference>
<organism evidence="12 13">
    <name type="scientific">Chytriomyces confervae</name>
    <dbReference type="NCBI Taxonomy" id="246404"/>
    <lineage>
        <taxon>Eukaryota</taxon>
        <taxon>Fungi</taxon>
        <taxon>Fungi incertae sedis</taxon>
        <taxon>Chytridiomycota</taxon>
        <taxon>Chytridiomycota incertae sedis</taxon>
        <taxon>Chytridiomycetes</taxon>
        <taxon>Chytridiales</taxon>
        <taxon>Chytriomycetaceae</taxon>
        <taxon>Chytriomyces</taxon>
    </lineage>
</organism>
<dbReference type="PROSITE" id="PS00674">
    <property type="entry name" value="AAA"/>
    <property type="match status" value="1"/>
</dbReference>
<keyword evidence="13" id="KW-1185">Reference proteome</keyword>
<keyword evidence="5" id="KW-0378">Hydrolase</keyword>
<evidence type="ECO:0000256" key="1">
    <source>
        <dbReference type="ARBA" id="ARBA00004370"/>
    </source>
</evidence>
<dbReference type="Pfam" id="PF00004">
    <property type="entry name" value="AAA"/>
    <property type="match status" value="2"/>
</dbReference>
<dbReference type="CDD" id="cd19527">
    <property type="entry name" value="RecA-like_PEX6_r2"/>
    <property type="match status" value="1"/>
</dbReference>
<evidence type="ECO:0000256" key="4">
    <source>
        <dbReference type="ARBA" id="ARBA00022741"/>
    </source>
</evidence>
<keyword evidence="3" id="KW-0962">Peroxisome biogenesis</keyword>
<dbReference type="GO" id="GO:0005829">
    <property type="term" value="C:cytosol"/>
    <property type="evidence" value="ECO:0007669"/>
    <property type="project" value="TreeGrafter"/>
</dbReference>
<dbReference type="STRING" id="246404.A0A507FHJ0"/>
<evidence type="ECO:0000256" key="10">
    <source>
        <dbReference type="ARBA" id="ARBA00048778"/>
    </source>
</evidence>
<keyword evidence="6" id="KW-0067">ATP-binding</keyword>
<dbReference type="Gene3D" id="3.40.50.300">
    <property type="entry name" value="P-loop containing nucleotide triphosphate hydrolases"/>
    <property type="match status" value="2"/>
</dbReference>
<dbReference type="AlphaFoldDB" id="A0A507FHJ0"/>
<dbReference type="InterPro" id="IPR047533">
    <property type="entry name" value="RecA-like_PEX6_r2"/>
</dbReference>
<dbReference type="Proteomes" id="UP000320333">
    <property type="component" value="Unassembled WGS sequence"/>
</dbReference>
<dbReference type="InterPro" id="IPR027417">
    <property type="entry name" value="P-loop_NTPase"/>
</dbReference>
<name>A0A507FHJ0_9FUNG</name>
<comment type="caution">
    <text evidence="12">The sequence shown here is derived from an EMBL/GenBank/DDBJ whole genome shotgun (WGS) entry which is preliminary data.</text>
</comment>
<sequence>MPTTLIPLSEVFVAVDSESSLSLFKSDVVSTFASSNKRIALDKFYDLTINRQNISFLVTACSPVLAGVLTPSTKLIALVDPLRIRAAKEAKALVKLSGNSSEQVLASVEEMLFSPVCWDISLGKALPTVTLQATVLAKQIILHENEPIDEDSLVVLGSKCSISLGVLHNDFVFIGSNESNRRICRVYICDAICPDSSVCHLSPSSYFNLNLKSGTSVSAQRISPNFTQTDIPRATQVTVSRVSGPFTSNRKYLDLCLDALKDWFLQSNRIVSEGDVIHVPINELEASLRNEYYCDEDLDIRDDIGFRTNAWKAVAFFKITAISTNRDQQIDKSFNSRIIDANTRIIESGVISSSVPKGVNSYFEIETPTWPENSDSHSAHSLLNEILSTFFHPMSLSLGLESSIFMAAPHGSGKISLIRSVVDFLGVNLLQVDCFSLNLETGAGSAFATLDIHFEKALTMEPCVFVLKNLDALVGGGASTDQKEQSALSNLLVEFLKGKREQCTGSQLALIATTADPDKVPKDVQSFFRNEIIVEAASDDLRNRIVQNLTRGVSLSNDIDKKKLTIQTAGLVPADLVSLIARALSITVDAVLPIATEHAIHEMDIAKAGLVISSASFEKALSFTKKTQADTIGAPSIPNVTWDDIGGLAHIRNSINDTIQLPLERPELFASGMKKRSGEIAAFSHLWASSNRSSNAATGILLFGPPGTGKTLIAKAVATTFSLNFLSVKGPELLNMYIGESEANVRRIFQQARNAKPCVIFFDELDSVAPKRGDKGDSSGGVMDRIVSQLLAELDNVGSSGGDVFVIGATNRPDLLDSALLRPGRFDKMLYLGVSEEKQKQVSVMQALTRKFILDPELRLERVAEKAPPHLTGADLYALCSDAMLKAMSRTIRVVDEKILEYNEMRAKEDKAPLSMTDYLETAVDTKYKSVVVNEEDFLVALEELKPSLTPADLAHYAELQGKFK</sequence>
<dbReference type="InterPro" id="IPR056995">
    <property type="entry name" value="PEX6_4th_dom"/>
</dbReference>
<keyword evidence="7" id="KW-0472">Membrane</keyword>
<feature type="domain" description="AAA+ ATPase" evidence="11">
    <location>
        <begin position="400"/>
        <end position="538"/>
    </location>
</feature>
<evidence type="ECO:0000313" key="13">
    <source>
        <dbReference type="Proteomes" id="UP000320333"/>
    </source>
</evidence>
<dbReference type="Pfam" id="PF23315">
    <property type="entry name" value="PEX6_4th"/>
    <property type="match status" value="1"/>
</dbReference>
<dbReference type="SMART" id="SM00382">
    <property type="entry name" value="AAA"/>
    <property type="match status" value="2"/>
</dbReference>
<dbReference type="InterPro" id="IPR003960">
    <property type="entry name" value="ATPase_AAA_CS"/>
</dbReference>
<proteinExistence type="inferred from homology"/>
<protein>
    <recommendedName>
        <fullName evidence="8">Peroxisomal ATPase PEX6</fullName>
    </recommendedName>
    <alternativeName>
        <fullName evidence="9">Peroxin-6</fullName>
    </alternativeName>
</protein>
<dbReference type="FunFam" id="1.10.8.60:FF:000039">
    <property type="entry name" value="peroxisome biogenesis factor 6"/>
    <property type="match status" value="1"/>
</dbReference>
<dbReference type="InterPro" id="IPR003959">
    <property type="entry name" value="ATPase_AAA_core"/>
</dbReference>
<dbReference type="SUPFAM" id="SSF52540">
    <property type="entry name" value="P-loop containing nucleoside triphosphate hydrolases"/>
    <property type="match status" value="2"/>
</dbReference>
<dbReference type="EMBL" id="QEAP01000109">
    <property type="protein sequence ID" value="TPX74766.1"/>
    <property type="molecule type" value="Genomic_DNA"/>
</dbReference>
<evidence type="ECO:0000256" key="7">
    <source>
        <dbReference type="ARBA" id="ARBA00023136"/>
    </source>
</evidence>
<dbReference type="OrthoDB" id="5553750at2759"/>
<gene>
    <name evidence="12" type="ORF">CcCBS67573_g03959</name>
</gene>
<evidence type="ECO:0000256" key="8">
    <source>
        <dbReference type="ARBA" id="ARBA00034811"/>
    </source>
</evidence>
<reference evidence="12 13" key="1">
    <citation type="journal article" date="2019" name="Sci. Rep.">
        <title>Comparative genomics of chytrid fungi reveal insights into the obligate biotrophic and pathogenic lifestyle of Synchytrium endobioticum.</title>
        <authorList>
            <person name="van de Vossenberg B.T.L.H."/>
            <person name="Warris S."/>
            <person name="Nguyen H.D.T."/>
            <person name="van Gent-Pelzer M.P.E."/>
            <person name="Joly D.L."/>
            <person name="van de Geest H.C."/>
            <person name="Bonants P.J.M."/>
            <person name="Smith D.S."/>
            <person name="Levesque C.A."/>
            <person name="van der Lee T.A.J."/>
        </authorList>
    </citation>
    <scope>NUCLEOTIDE SEQUENCE [LARGE SCALE GENOMIC DNA]</scope>
    <source>
        <strain evidence="12 13">CBS 675.73</strain>
    </source>
</reference>
<evidence type="ECO:0000313" key="12">
    <source>
        <dbReference type="EMBL" id="TPX74766.1"/>
    </source>
</evidence>
<accession>A0A507FHJ0</accession>